<comment type="caution">
    <text evidence="2">The sequence shown here is derived from an EMBL/GenBank/DDBJ whole genome shotgun (WGS) entry which is preliminary data.</text>
</comment>
<accession>A0ABS9QUG0</accession>
<evidence type="ECO:0000313" key="2">
    <source>
        <dbReference type="EMBL" id="MCG9963203.1"/>
    </source>
</evidence>
<protein>
    <recommendedName>
        <fullName evidence="1">Imm33-like domain-containing protein</fullName>
    </recommendedName>
</protein>
<keyword evidence="3" id="KW-1185">Reference proteome</keyword>
<evidence type="ECO:0000259" key="1">
    <source>
        <dbReference type="Pfam" id="PF24719"/>
    </source>
</evidence>
<dbReference type="InterPro" id="IPR056509">
    <property type="entry name" value="Imm33-like"/>
</dbReference>
<name>A0ABS9QUG0_9GAMM</name>
<dbReference type="Pfam" id="PF24719">
    <property type="entry name" value="Imm33-like"/>
    <property type="match status" value="1"/>
</dbReference>
<sequence length="113" mass="12972">MIIQRKQTICEWAGVEPQKPEAGTKLGIALGTLGCGLINGLRHMPKNGTNGWYIWCGESMSQEDEFFSPLHVEHIQEYLPEVKKYLDLPPGYRFLIDDNNYEDIWFEAELLNA</sequence>
<proteinExistence type="predicted"/>
<dbReference type="Proteomes" id="UP000829384">
    <property type="component" value="Unassembled WGS sequence"/>
</dbReference>
<gene>
    <name evidence="2" type="ORF">H9J30_04570</name>
</gene>
<feature type="domain" description="Imm33-like" evidence="1">
    <location>
        <begin position="6"/>
        <end position="107"/>
    </location>
</feature>
<organism evidence="2 3">
    <name type="scientific">Shewanella cutis</name>
    <dbReference type="NCBI Taxonomy" id="2766780"/>
    <lineage>
        <taxon>Bacteria</taxon>
        <taxon>Pseudomonadati</taxon>
        <taxon>Pseudomonadota</taxon>
        <taxon>Gammaproteobacteria</taxon>
        <taxon>Alteromonadales</taxon>
        <taxon>Shewanellaceae</taxon>
        <taxon>Shewanella</taxon>
    </lineage>
</organism>
<dbReference type="EMBL" id="JACSDI010000001">
    <property type="protein sequence ID" value="MCG9963203.1"/>
    <property type="molecule type" value="Genomic_DNA"/>
</dbReference>
<reference evidence="2 3" key="1">
    <citation type="submission" date="2020-08" db="EMBL/GenBank/DDBJ databases">
        <title>Whole genome sequence of Shewanella sp strain PS-2.</title>
        <authorList>
            <person name="Das S.K."/>
        </authorList>
    </citation>
    <scope>NUCLEOTIDE SEQUENCE [LARGE SCALE GENOMIC DNA]</scope>
    <source>
        <strain evidence="2 3">PS-2</strain>
    </source>
</reference>
<dbReference type="RefSeq" id="WP_240129925.1">
    <property type="nucleotide sequence ID" value="NZ_JACSDI010000001.1"/>
</dbReference>
<evidence type="ECO:0000313" key="3">
    <source>
        <dbReference type="Proteomes" id="UP000829384"/>
    </source>
</evidence>